<name>A0A498CPW2_9FIRM</name>
<keyword evidence="1" id="KW-1133">Transmembrane helix</keyword>
<sequence>MYQSDVQRFERSKNTDLFVTFFPLVLAFGLRGFLLKTGLPEAALFAAQALLAVFLAAAFLLSHHCYFRLFRYTVAERGGSGYPAESLTFERLCGKKSRIYERVLRGEMLYLAAPDERCAAYGKPSASYRLTVLPSRSACRLYYRQEGTLYCAAFHPDERQAAVLRRWTGQDKAENRPEAAGSC</sequence>
<evidence type="ECO:0000256" key="1">
    <source>
        <dbReference type="SAM" id="Phobius"/>
    </source>
</evidence>
<feature type="transmembrane region" description="Helical" evidence="1">
    <location>
        <begin position="42"/>
        <end position="61"/>
    </location>
</feature>
<dbReference type="RefSeq" id="WP_101552123.1">
    <property type="nucleotide sequence ID" value="NZ_DBFBJK010000380.1"/>
</dbReference>
<keyword evidence="1" id="KW-0812">Transmembrane</keyword>
<gene>
    <name evidence="2" type="ORF">D4A47_02640</name>
</gene>
<accession>A0A498CPW2</accession>
<dbReference type="Proteomes" id="UP000276301">
    <property type="component" value="Unassembled WGS sequence"/>
</dbReference>
<keyword evidence="1" id="KW-0472">Membrane</keyword>
<protein>
    <submittedName>
        <fullName evidence="2">Uncharacterized protein</fullName>
    </submittedName>
</protein>
<keyword evidence="3" id="KW-1185">Reference proteome</keyword>
<organism evidence="2 3">
    <name type="scientific">Anaerotruncus massiliensis</name>
    <name type="common">ex Liu et al. 2021</name>
    <dbReference type="NCBI Taxonomy" id="2321404"/>
    <lineage>
        <taxon>Bacteria</taxon>
        <taxon>Bacillati</taxon>
        <taxon>Bacillota</taxon>
        <taxon>Clostridia</taxon>
        <taxon>Eubacteriales</taxon>
        <taxon>Oscillospiraceae</taxon>
        <taxon>Anaerotruncus</taxon>
    </lineage>
</organism>
<proteinExistence type="predicted"/>
<reference evidence="2 3" key="1">
    <citation type="submission" date="2018-10" db="EMBL/GenBank/DDBJ databases">
        <title>Anaerotruncus faecis sp. nov., isolated from human feces.</title>
        <authorList>
            <person name="Wang Y.-J."/>
        </authorList>
    </citation>
    <scope>NUCLEOTIDE SEQUENCE [LARGE SCALE GENOMIC DNA]</scope>
    <source>
        <strain evidence="2 3">22A2-44</strain>
    </source>
</reference>
<dbReference type="EMBL" id="RCHT01000002">
    <property type="protein sequence ID" value="RLL13804.1"/>
    <property type="molecule type" value="Genomic_DNA"/>
</dbReference>
<feature type="transmembrane region" description="Helical" evidence="1">
    <location>
        <begin position="17"/>
        <end position="36"/>
    </location>
</feature>
<evidence type="ECO:0000313" key="3">
    <source>
        <dbReference type="Proteomes" id="UP000276301"/>
    </source>
</evidence>
<dbReference type="AlphaFoldDB" id="A0A498CPW2"/>
<evidence type="ECO:0000313" key="2">
    <source>
        <dbReference type="EMBL" id="RLL13804.1"/>
    </source>
</evidence>
<comment type="caution">
    <text evidence="2">The sequence shown here is derived from an EMBL/GenBank/DDBJ whole genome shotgun (WGS) entry which is preliminary data.</text>
</comment>